<dbReference type="Ensembl" id="ENSKMAT00000004120.1">
    <property type="protein sequence ID" value="ENSKMAP00000004042.1"/>
    <property type="gene ID" value="ENSKMAG00000003059.1"/>
</dbReference>
<evidence type="ECO:0000313" key="3">
    <source>
        <dbReference type="Proteomes" id="UP000264800"/>
    </source>
</evidence>
<dbReference type="Proteomes" id="UP000264800">
    <property type="component" value="Unplaced"/>
</dbReference>
<dbReference type="PANTHER" id="PTHR45153">
    <property type="entry name" value="TETRATRICOPEPTIDE REPEAT PROTEIN 16"/>
    <property type="match status" value="1"/>
</dbReference>
<dbReference type="OMA" id="QCLFDRG"/>
<sequence length="375" mass="42300">PELQGSLIIQSKAACQYEWAVICFSKAITLQPKQTELHARQGDAYLQLCDFQSAAACYKRARLLQPGAFDACLAFIYNLQGQCLFDRGLFLEALEAFKRATEVKPDCKIYKIRLSCLTAAGRHGDCLEELSELIAESPSADLYIVRARVHKLMNQSLCFQDVKSALTLKPTCQEAEALLLQLQEASEEARQQAVLRTLTGQLQEALCLISTALQGSPQDARLYLFKEARIQLALTYNDFAVQCFSGGLYIEATLLLNKAIREEKGLAGLYLNRGCFFKREDWCYALLDYQQAEEMLPDDPAVWLRLAVIHNTLGSSCFQNCFKEAVDMFSLALKYNPTVGQYYENRSKAFRKVLNLRGAREDFICLLILDPSNEE</sequence>
<feature type="repeat" description="TPR" evidence="1">
    <location>
        <begin position="35"/>
        <end position="68"/>
    </location>
</feature>
<reference evidence="2" key="1">
    <citation type="submission" date="2025-08" db="UniProtKB">
        <authorList>
            <consortium name="Ensembl"/>
        </authorList>
    </citation>
    <scope>IDENTIFICATION</scope>
</reference>
<dbReference type="GeneTree" id="ENSGT00390000004550"/>
<dbReference type="PANTHER" id="PTHR45153:SF1">
    <property type="entry name" value="TETRATRICOPEPTIDE REPEAT PROTEIN 16"/>
    <property type="match status" value="1"/>
</dbReference>
<dbReference type="InterPro" id="IPR019734">
    <property type="entry name" value="TPR_rpt"/>
</dbReference>
<organism evidence="2 3">
    <name type="scientific">Kryptolebias marmoratus</name>
    <name type="common">Mangrove killifish</name>
    <name type="synonym">Rivulus marmoratus</name>
    <dbReference type="NCBI Taxonomy" id="37003"/>
    <lineage>
        <taxon>Eukaryota</taxon>
        <taxon>Metazoa</taxon>
        <taxon>Chordata</taxon>
        <taxon>Craniata</taxon>
        <taxon>Vertebrata</taxon>
        <taxon>Euteleostomi</taxon>
        <taxon>Actinopterygii</taxon>
        <taxon>Neopterygii</taxon>
        <taxon>Teleostei</taxon>
        <taxon>Neoteleostei</taxon>
        <taxon>Acanthomorphata</taxon>
        <taxon>Ovalentaria</taxon>
        <taxon>Atherinomorphae</taxon>
        <taxon>Cyprinodontiformes</taxon>
        <taxon>Rivulidae</taxon>
        <taxon>Kryptolebias</taxon>
    </lineage>
</organism>
<keyword evidence="3" id="KW-1185">Reference proteome</keyword>
<proteinExistence type="predicted"/>
<evidence type="ECO:0000256" key="1">
    <source>
        <dbReference type="PROSITE-ProRule" id="PRU00339"/>
    </source>
</evidence>
<feature type="repeat" description="TPR" evidence="1">
    <location>
        <begin position="74"/>
        <end position="107"/>
    </location>
</feature>
<protein>
    <submittedName>
        <fullName evidence="2">Tetratricopeptide repeat domain 16</fullName>
    </submittedName>
</protein>
<reference evidence="2" key="2">
    <citation type="submission" date="2025-09" db="UniProtKB">
        <authorList>
            <consortium name="Ensembl"/>
        </authorList>
    </citation>
    <scope>IDENTIFICATION</scope>
</reference>
<name>A0A3Q3EQH6_KRYMA</name>
<dbReference type="Gene3D" id="1.25.40.10">
    <property type="entry name" value="Tetratricopeptide repeat domain"/>
    <property type="match status" value="4"/>
</dbReference>
<keyword evidence="1" id="KW-0802">TPR repeat</keyword>
<dbReference type="SUPFAM" id="SSF48452">
    <property type="entry name" value="TPR-like"/>
    <property type="match status" value="2"/>
</dbReference>
<dbReference type="Pfam" id="PF13432">
    <property type="entry name" value="TPR_16"/>
    <property type="match status" value="1"/>
</dbReference>
<accession>A0A3Q3EQH6</accession>
<dbReference type="SMART" id="SM00028">
    <property type="entry name" value="TPR"/>
    <property type="match status" value="7"/>
</dbReference>
<dbReference type="STRING" id="37003.ENSKMAP00000004042"/>
<evidence type="ECO:0000313" key="2">
    <source>
        <dbReference type="Ensembl" id="ENSKMAP00000004042.1"/>
    </source>
</evidence>
<dbReference type="PROSITE" id="PS50005">
    <property type="entry name" value="TPR"/>
    <property type="match status" value="2"/>
</dbReference>
<dbReference type="InterPro" id="IPR011990">
    <property type="entry name" value="TPR-like_helical_dom_sf"/>
</dbReference>
<dbReference type="AlphaFoldDB" id="A0A3Q3EQH6"/>